<dbReference type="Proteomes" id="UP000321222">
    <property type="component" value="Chromosome"/>
</dbReference>
<dbReference type="OrthoDB" id="1349698at2"/>
<name>A0A5B9FPY3_9FLAO</name>
<proteinExistence type="predicted"/>
<sequence>MESRVEVIGKNMNISDLKIREQQLVGALCIISFCQKYEIYHEDIRDFIDHLLNILITDNLPDWESKGLKVKIIGRGEPVPQSVENSIPLKLRDDFQKLTDNASEIGIADMYGIDTTAPVLATQQCVAILAKHKTEVILPQEFLNDTGKERWGEVWNAEKFNDLKRYLERYKQDKLI</sequence>
<accession>A0A5B9FPY3</accession>
<dbReference type="AlphaFoldDB" id="A0A5B9FPY3"/>
<dbReference type="EMBL" id="CP042831">
    <property type="protein sequence ID" value="QEE48875.1"/>
    <property type="molecule type" value="Genomic_DNA"/>
</dbReference>
<dbReference type="RefSeq" id="WP_147582451.1">
    <property type="nucleotide sequence ID" value="NZ_CP042831.1"/>
</dbReference>
<dbReference type="KEGG" id="fak:FUA48_04580"/>
<protein>
    <submittedName>
        <fullName evidence="1">Uncharacterized protein</fullName>
    </submittedName>
</protein>
<evidence type="ECO:0000313" key="2">
    <source>
        <dbReference type="Proteomes" id="UP000321222"/>
    </source>
</evidence>
<reference evidence="1 2" key="1">
    <citation type="submission" date="2019-08" db="EMBL/GenBank/DDBJ databases">
        <title>Flavobacterium alkalisoli sp. nov., isolated from rhizosphere soil of Suaeda salsa.</title>
        <authorList>
            <person name="Sun J.-Q."/>
            <person name="Xu L."/>
        </authorList>
    </citation>
    <scope>NUCLEOTIDE SEQUENCE [LARGE SCALE GENOMIC DNA]</scope>
    <source>
        <strain evidence="1 2">XS-5</strain>
    </source>
</reference>
<keyword evidence="2" id="KW-1185">Reference proteome</keyword>
<gene>
    <name evidence="1" type="ORF">FUA48_04580</name>
</gene>
<evidence type="ECO:0000313" key="1">
    <source>
        <dbReference type="EMBL" id="QEE48875.1"/>
    </source>
</evidence>
<organism evidence="1 2">
    <name type="scientific">Flavobacterium alkalisoli</name>
    <dbReference type="NCBI Taxonomy" id="2602769"/>
    <lineage>
        <taxon>Bacteria</taxon>
        <taxon>Pseudomonadati</taxon>
        <taxon>Bacteroidota</taxon>
        <taxon>Flavobacteriia</taxon>
        <taxon>Flavobacteriales</taxon>
        <taxon>Flavobacteriaceae</taxon>
        <taxon>Flavobacterium</taxon>
    </lineage>
</organism>